<comment type="caution">
    <text evidence="3">The sequence shown here is derived from an EMBL/GenBank/DDBJ whole genome shotgun (WGS) entry which is preliminary data.</text>
</comment>
<keyword evidence="4" id="KW-1185">Reference proteome</keyword>
<proteinExistence type="predicted"/>
<dbReference type="EMBL" id="JABFDY010000026">
    <property type="protein sequence ID" value="KAF7688342.1"/>
    <property type="molecule type" value="Genomic_DNA"/>
</dbReference>
<gene>
    <name evidence="3" type="ORF">HF521_014348</name>
</gene>
<dbReference type="Proteomes" id="UP000606274">
    <property type="component" value="Unassembled WGS sequence"/>
</dbReference>
<feature type="region of interest" description="Disordered" evidence="2">
    <location>
        <begin position="1"/>
        <end position="33"/>
    </location>
</feature>
<accession>A0A8T0ACU6</accession>
<feature type="coiled-coil region" evidence="1">
    <location>
        <begin position="141"/>
        <end position="168"/>
    </location>
</feature>
<evidence type="ECO:0000256" key="1">
    <source>
        <dbReference type="SAM" id="Coils"/>
    </source>
</evidence>
<reference evidence="3" key="1">
    <citation type="submission" date="2020-08" db="EMBL/GenBank/DDBJ databases">
        <title>Chromosome-level assembly of Southern catfish (Silurus meridionalis) provides insights into visual adaptation to the nocturnal and benthic lifestyles.</title>
        <authorList>
            <person name="Zhang Y."/>
            <person name="Wang D."/>
            <person name="Peng Z."/>
        </authorList>
    </citation>
    <scope>NUCLEOTIDE SEQUENCE</scope>
    <source>
        <strain evidence="3">SWU-2019-XX</strain>
        <tissue evidence="3">Muscle</tissue>
    </source>
</reference>
<dbReference type="AlphaFoldDB" id="A0A8T0ACU6"/>
<keyword evidence="1" id="KW-0175">Coiled coil</keyword>
<sequence length="203" mass="23193">MSKPLNPMTQEKLDGEGNYGVSRRCPGEHRTGQSNKEEVIIQHESLFISYFRKGIRVEYRNAEYAENAQGHMSACHVCRMFCSDYSDKHGSRFSNGLTRVFLAKHLLSEQELGVALTPPLRCFGFWYRHGMEACEGQQGVLRDLNKRLSSFLEHAAELQETNRGLQEQIATWRTPLERDWSSQERTVEELRAQVGAPGIVLTC</sequence>
<evidence type="ECO:0000313" key="3">
    <source>
        <dbReference type="EMBL" id="KAF7688342.1"/>
    </source>
</evidence>
<protein>
    <submittedName>
        <fullName evidence="3">Uncharacterized protein</fullName>
    </submittedName>
</protein>
<evidence type="ECO:0000313" key="4">
    <source>
        <dbReference type="Proteomes" id="UP000606274"/>
    </source>
</evidence>
<name>A0A8T0ACU6_SILME</name>
<organism evidence="3 4">
    <name type="scientific">Silurus meridionalis</name>
    <name type="common">Southern catfish</name>
    <name type="synonym">Silurus soldatovi meridionalis</name>
    <dbReference type="NCBI Taxonomy" id="175797"/>
    <lineage>
        <taxon>Eukaryota</taxon>
        <taxon>Metazoa</taxon>
        <taxon>Chordata</taxon>
        <taxon>Craniata</taxon>
        <taxon>Vertebrata</taxon>
        <taxon>Euteleostomi</taxon>
        <taxon>Actinopterygii</taxon>
        <taxon>Neopterygii</taxon>
        <taxon>Teleostei</taxon>
        <taxon>Ostariophysi</taxon>
        <taxon>Siluriformes</taxon>
        <taxon>Siluridae</taxon>
        <taxon>Silurus</taxon>
    </lineage>
</organism>
<evidence type="ECO:0000256" key="2">
    <source>
        <dbReference type="SAM" id="MobiDB-lite"/>
    </source>
</evidence>